<dbReference type="GO" id="GO:0033065">
    <property type="term" value="C:Rad51C-XRCC3 complex"/>
    <property type="evidence" value="ECO:0007669"/>
    <property type="project" value="TreeGrafter"/>
</dbReference>
<dbReference type="InParanoid" id="D7G8V6"/>
<evidence type="ECO:0000256" key="8">
    <source>
        <dbReference type="SAM" id="MobiDB-lite"/>
    </source>
</evidence>
<reference evidence="10 11" key="1">
    <citation type="journal article" date="2010" name="Nature">
        <title>The Ectocarpus genome and the independent evolution of multicellularity in brown algae.</title>
        <authorList>
            <person name="Cock J.M."/>
            <person name="Sterck L."/>
            <person name="Rouze P."/>
            <person name="Scornet D."/>
            <person name="Allen A.E."/>
            <person name="Amoutzias G."/>
            <person name="Anthouard V."/>
            <person name="Artiguenave F."/>
            <person name="Aury J.M."/>
            <person name="Badger J.H."/>
            <person name="Beszteri B."/>
            <person name="Billiau K."/>
            <person name="Bonnet E."/>
            <person name="Bothwell J.H."/>
            <person name="Bowler C."/>
            <person name="Boyen C."/>
            <person name="Brownlee C."/>
            <person name="Carrano C.J."/>
            <person name="Charrier B."/>
            <person name="Cho G.Y."/>
            <person name="Coelho S.M."/>
            <person name="Collen J."/>
            <person name="Corre E."/>
            <person name="Da Silva C."/>
            <person name="Delage L."/>
            <person name="Delaroque N."/>
            <person name="Dittami S.M."/>
            <person name="Doulbeau S."/>
            <person name="Elias M."/>
            <person name="Farnham G."/>
            <person name="Gachon C.M."/>
            <person name="Gschloessl B."/>
            <person name="Heesch S."/>
            <person name="Jabbari K."/>
            <person name="Jubin C."/>
            <person name="Kawai H."/>
            <person name="Kimura K."/>
            <person name="Kloareg B."/>
            <person name="Kupper F.C."/>
            <person name="Lang D."/>
            <person name="Le Bail A."/>
            <person name="Leblanc C."/>
            <person name="Lerouge P."/>
            <person name="Lohr M."/>
            <person name="Lopez P.J."/>
            <person name="Martens C."/>
            <person name="Maumus F."/>
            <person name="Michel G."/>
            <person name="Miranda-Saavedra D."/>
            <person name="Morales J."/>
            <person name="Moreau H."/>
            <person name="Motomura T."/>
            <person name="Nagasato C."/>
            <person name="Napoli C.A."/>
            <person name="Nelson D.R."/>
            <person name="Nyvall-Collen P."/>
            <person name="Peters A.F."/>
            <person name="Pommier C."/>
            <person name="Potin P."/>
            <person name="Poulain J."/>
            <person name="Quesneville H."/>
            <person name="Read B."/>
            <person name="Rensing S.A."/>
            <person name="Ritter A."/>
            <person name="Rousvoal S."/>
            <person name="Samanta M."/>
            <person name="Samson G."/>
            <person name="Schroeder D.C."/>
            <person name="Segurens B."/>
            <person name="Strittmatter M."/>
            <person name="Tonon T."/>
            <person name="Tregear J.W."/>
            <person name="Valentin K."/>
            <person name="von Dassow P."/>
            <person name="Yamagishi T."/>
            <person name="Van de Peer Y."/>
            <person name="Wincker P."/>
        </authorList>
    </citation>
    <scope>NUCLEOTIDE SEQUENCE [LARGE SCALE GENOMIC DNA]</scope>
    <source>
        <strain evidence="11">Ec32 / CCAP1310/4</strain>
    </source>
</reference>
<gene>
    <name evidence="10" type="ORF">Esi_0092_0039</name>
</gene>
<dbReference type="GO" id="GO:0033063">
    <property type="term" value="C:Rad51B-Rad51C-Rad51D-XRCC2 complex"/>
    <property type="evidence" value="ECO:0007669"/>
    <property type="project" value="TreeGrafter"/>
</dbReference>
<feature type="domain" description="RecA family profile 1" evidence="9">
    <location>
        <begin position="35"/>
        <end position="226"/>
    </location>
</feature>
<dbReference type="PROSITE" id="PS50162">
    <property type="entry name" value="RECA_2"/>
    <property type="match status" value="1"/>
</dbReference>
<proteinExistence type="predicted"/>
<keyword evidence="2" id="KW-0547">Nucleotide-binding</keyword>
<dbReference type="OrthoDB" id="5957327at2759"/>
<dbReference type="GO" id="GO:0005657">
    <property type="term" value="C:replication fork"/>
    <property type="evidence" value="ECO:0007669"/>
    <property type="project" value="TreeGrafter"/>
</dbReference>
<evidence type="ECO:0000256" key="1">
    <source>
        <dbReference type="ARBA" id="ARBA00004123"/>
    </source>
</evidence>
<keyword evidence="4" id="KW-0067">ATP-binding</keyword>
<keyword evidence="11" id="KW-1185">Reference proteome</keyword>
<dbReference type="InterPro" id="IPR027417">
    <property type="entry name" value="P-loop_NTPase"/>
</dbReference>
<evidence type="ECO:0000313" key="11">
    <source>
        <dbReference type="Proteomes" id="UP000002630"/>
    </source>
</evidence>
<evidence type="ECO:0000259" key="9">
    <source>
        <dbReference type="PROSITE" id="PS50162"/>
    </source>
</evidence>
<dbReference type="STRING" id="2880.D7G8V6"/>
<dbReference type="GO" id="GO:0000400">
    <property type="term" value="F:four-way junction DNA binding"/>
    <property type="evidence" value="ECO:0007669"/>
    <property type="project" value="TreeGrafter"/>
</dbReference>
<dbReference type="InterPro" id="IPR020588">
    <property type="entry name" value="RecA_ATP-bd"/>
</dbReference>
<keyword evidence="6" id="KW-0539">Nucleus</keyword>
<dbReference type="GO" id="GO:0007131">
    <property type="term" value="P:reciprocal meiotic recombination"/>
    <property type="evidence" value="ECO:0007669"/>
    <property type="project" value="TreeGrafter"/>
</dbReference>
<dbReference type="EMBL" id="FN649160">
    <property type="protein sequence ID" value="CBJ28124.1"/>
    <property type="molecule type" value="Genomic_DNA"/>
</dbReference>
<dbReference type="GO" id="GO:0140664">
    <property type="term" value="F:ATP-dependent DNA damage sensor activity"/>
    <property type="evidence" value="ECO:0007669"/>
    <property type="project" value="InterPro"/>
</dbReference>
<dbReference type="OMA" id="AMETFTV"/>
<dbReference type="EMBL" id="FN649735">
    <property type="protein sequence ID" value="CBJ28124.1"/>
    <property type="molecule type" value="Genomic_DNA"/>
</dbReference>
<evidence type="ECO:0000256" key="2">
    <source>
        <dbReference type="ARBA" id="ARBA00022741"/>
    </source>
</evidence>
<dbReference type="PANTHER" id="PTHR46239">
    <property type="entry name" value="DNA REPAIR PROTEIN RAD51 HOMOLOG 3 RAD51C"/>
    <property type="match status" value="1"/>
</dbReference>
<dbReference type="Gene3D" id="3.40.50.300">
    <property type="entry name" value="P-loop containing nucleotide triphosphate hydrolases"/>
    <property type="match status" value="1"/>
</dbReference>
<dbReference type="Proteomes" id="UP000002630">
    <property type="component" value="Linkage Group LG10"/>
</dbReference>
<feature type="region of interest" description="Disordered" evidence="8">
    <location>
        <begin position="302"/>
        <end position="344"/>
    </location>
</feature>
<keyword evidence="3" id="KW-0227">DNA damage</keyword>
<accession>D7G8V6</accession>
<comment type="subcellular location">
    <subcellularLocation>
        <location evidence="1">Nucleus</location>
    </subcellularLocation>
</comment>
<evidence type="ECO:0000256" key="7">
    <source>
        <dbReference type="ARBA" id="ARBA00040674"/>
    </source>
</evidence>
<evidence type="ECO:0000256" key="6">
    <source>
        <dbReference type="ARBA" id="ARBA00023242"/>
    </source>
</evidence>
<dbReference type="GO" id="GO:0000707">
    <property type="term" value="P:meiotic DNA recombinase assembly"/>
    <property type="evidence" value="ECO:0007669"/>
    <property type="project" value="TreeGrafter"/>
</dbReference>
<sequence length="344" mass="36447">MGSAAAAVAGGVLRGGLAGSQAGASARELIVRGRHKKPIITFCREIDGMMGGGVPRGELTEVCGTPGVGKTQFGMQLAVDVQIPHQFGGVGGGALYIDTEGSLTVERLSQLCSAVVEHLQKIARNKRKQGVPDLESAVPTQEAFLGGIHVWRLHDHAEQLAAVRTLPEFLVAHPEVKLVVMDSVAFHFRHAFQDMSVRTRMLSRMAQQLNEVAQAHSLAVVLVNQMTTKVMTGHRGESSLVPALGESWAHAATNRLLLLWKGQERFAELLKSPRLRRKTVPFSVVGVGIRDTQSSRAAAAAAAGATAASGGGSSSGKRSSSASEGQYQAAKRHVGHHANQSRTL</sequence>
<dbReference type="GO" id="GO:0008821">
    <property type="term" value="F:crossover junction DNA endonuclease activity"/>
    <property type="evidence" value="ECO:0007669"/>
    <property type="project" value="TreeGrafter"/>
</dbReference>
<dbReference type="SUPFAM" id="SSF52540">
    <property type="entry name" value="P-loop containing nucleoside triphosphate hydrolases"/>
    <property type="match status" value="1"/>
</dbReference>
<evidence type="ECO:0000313" key="10">
    <source>
        <dbReference type="EMBL" id="CBJ28124.1"/>
    </source>
</evidence>
<name>D7G8V6_ECTSI</name>
<protein>
    <recommendedName>
        <fullName evidence="7">DNA repair protein RAD51 homolog 3</fullName>
    </recommendedName>
</protein>
<dbReference type="Pfam" id="PF08423">
    <property type="entry name" value="Rad51"/>
    <property type="match status" value="2"/>
</dbReference>
<dbReference type="PANTHER" id="PTHR46239:SF1">
    <property type="entry name" value="DNA REPAIR PROTEIN RAD51 HOMOLOG 3"/>
    <property type="match status" value="1"/>
</dbReference>
<dbReference type="GO" id="GO:0005524">
    <property type="term" value="F:ATP binding"/>
    <property type="evidence" value="ECO:0007669"/>
    <property type="project" value="UniProtKB-KW"/>
</dbReference>
<dbReference type="CDD" id="cd19492">
    <property type="entry name" value="Rad51C"/>
    <property type="match status" value="1"/>
</dbReference>
<evidence type="ECO:0000256" key="3">
    <source>
        <dbReference type="ARBA" id="ARBA00022763"/>
    </source>
</evidence>
<dbReference type="AlphaFoldDB" id="D7G8V6"/>
<dbReference type="InterPro" id="IPR003593">
    <property type="entry name" value="AAA+_ATPase"/>
</dbReference>
<organism evidence="10 11">
    <name type="scientific">Ectocarpus siliculosus</name>
    <name type="common">Brown alga</name>
    <name type="synonym">Conferva siliculosa</name>
    <dbReference type="NCBI Taxonomy" id="2880"/>
    <lineage>
        <taxon>Eukaryota</taxon>
        <taxon>Sar</taxon>
        <taxon>Stramenopiles</taxon>
        <taxon>Ochrophyta</taxon>
        <taxon>PX clade</taxon>
        <taxon>Phaeophyceae</taxon>
        <taxon>Ectocarpales</taxon>
        <taxon>Ectocarpaceae</taxon>
        <taxon>Ectocarpus</taxon>
    </lineage>
</organism>
<evidence type="ECO:0000256" key="5">
    <source>
        <dbReference type="ARBA" id="ARBA00023204"/>
    </source>
</evidence>
<dbReference type="InterPro" id="IPR013632">
    <property type="entry name" value="Rad51_C"/>
</dbReference>
<dbReference type="eggNOG" id="KOG1434">
    <property type="taxonomic scope" value="Eukaryota"/>
</dbReference>
<evidence type="ECO:0000256" key="4">
    <source>
        <dbReference type="ARBA" id="ARBA00022840"/>
    </source>
</evidence>
<dbReference type="InterPro" id="IPR052093">
    <property type="entry name" value="HR_Repair_Mediator"/>
</dbReference>
<dbReference type="SMART" id="SM00382">
    <property type="entry name" value="AAA"/>
    <property type="match status" value="1"/>
</dbReference>
<keyword evidence="5" id="KW-0234">DNA repair</keyword>